<feature type="binding site" evidence="6">
    <location>
        <position position="8"/>
    </location>
    <ligand>
        <name>Mg(2+)</name>
        <dbReference type="ChEBI" id="CHEBI:18420"/>
    </ligand>
</feature>
<feature type="binding site" evidence="6">
    <location>
        <position position="381"/>
    </location>
    <ligand>
        <name>Mg(2+)</name>
        <dbReference type="ChEBI" id="CHEBI:18420"/>
    </ligand>
</feature>
<dbReference type="AlphaFoldDB" id="A0A0R1M4I3"/>
<dbReference type="Gene3D" id="3.30.420.40">
    <property type="match status" value="2"/>
</dbReference>
<name>A0A0R1M4I3_9LACO</name>
<dbReference type="Pfam" id="PF00871">
    <property type="entry name" value="Acetate_kinase"/>
    <property type="match status" value="1"/>
</dbReference>
<dbReference type="InterPro" id="IPR023865">
    <property type="entry name" value="Aliphatic_acid_kinase_CS"/>
</dbReference>
<dbReference type="NCBIfam" id="TIGR00016">
    <property type="entry name" value="ackA"/>
    <property type="match status" value="1"/>
</dbReference>
<evidence type="ECO:0000313" key="8">
    <source>
        <dbReference type="EMBL" id="KRK99833.1"/>
    </source>
</evidence>
<dbReference type="GO" id="GO:0006085">
    <property type="term" value="P:acetyl-CoA biosynthetic process"/>
    <property type="evidence" value="ECO:0007669"/>
    <property type="project" value="UniProtKB-UniRule"/>
</dbReference>
<keyword evidence="4 6" id="KW-0418">Kinase</keyword>
<evidence type="ECO:0000256" key="7">
    <source>
        <dbReference type="RuleBase" id="RU003835"/>
    </source>
</evidence>
<comment type="subunit">
    <text evidence="6">Homodimer.</text>
</comment>
<dbReference type="UniPathway" id="UPA00340">
    <property type="reaction ID" value="UER00458"/>
</dbReference>
<dbReference type="PROSITE" id="PS01076">
    <property type="entry name" value="ACETATE_KINASE_2"/>
    <property type="match status" value="1"/>
</dbReference>
<feature type="active site" description="Proton donor/acceptor" evidence="6">
    <location>
        <position position="146"/>
    </location>
</feature>
<dbReference type="EMBL" id="AZEE01000002">
    <property type="protein sequence ID" value="KRK99833.1"/>
    <property type="molecule type" value="Genomic_DNA"/>
</dbReference>
<keyword evidence="5 6" id="KW-0067">ATP-binding</keyword>
<reference evidence="8 9" key="1">
    <citation type="journal article" date="2015" name="Genome Announc.">
        <title>Expanding the biotechnology potential of lactobacilli through comparative genomics of 213 strains and associated genera.</title>
        <authorList>
            <person name="Sun Z."/>
            <person name="Harris H.M."/>
            <person name="McCann A."/>
            <person name="Guo C."/>
            <person name="Argimon S."/>
            <person name="Zhang W."/>
            <person name="Yang X."/>
            <person name="Jeffery I.B."/>
            <person name="Cooney J.C."/>
            <person name="Kagawa T.F."/>
            <person name="Liu W."/>
            <person name="Song Y."/>
            <person name="Salvetti E."/>
            <person name="Wrobel A."/>
            <person name="Rasinkangas P."/>
            <person name="Parkhill J."/>
            <person name="Rea M.C."/>
            <person name="O'Sullivan O."/>
            <person name="Ritari J."/>
            <person name="Douillard F.P."/>
            <person name="Paul Ross R."/>
            <person name="Yang R."/>
            <person name="Briner A.E."/>
            <person name="Felis G.E."/>
            <person name="de Vos W.M."/>
            <person name="Barrangou R."/>
            <person name="Klaenhammer T.R."/>
            <person name="Caufield P.W."/>
            <person name="Cui Y."/>
            <person name="Zhang H."/>
            <person name="O'Toole P.W."/>
        </authorList>
    </citation>
    <scope>NUCLEOTIDE SEQUENCE [LARGE SCALE GENOMIC DNA]</scope>
    <source>
        <strain evidence="8 9">DSM 19909</strain>
    </source>
</reference>
<feature type="binding site" evidence="6">
    <location>
        <position position="15"/>
    </location>
    <ligand>
        <name>ATP</name>
        <dbReference type="ChEBI" id="CHEBI:30616"/>
    </ligand>
</feature>
<dbReference type="InterPro" id="IPR043129">
    <property type="entry name" value="ATPase_NBD"/>
</dbReference>
<comment type="function">
    <text evidence="6">Catalyzes the formation of acetyl phosphate from acetate and ATP. Can also catalyze the reverse reaction.</text>
</comment>
<feature type="site" description="Transition state stabilizer" evidence="6">
    <location>
        <position position="239"/>
    </location>
</feature>
<protein>
    <recommendedName>
        <fullName evidence="6">Acetate kinase</fullName>
        <ecNumber evidence="6">2.7.2.1</ecNumber>
    </recommendedName>
    <alternativeName>
        <fullName evidence="6">Acetokinase</fullName>
    </alternativeName>
</protein>
<comment type="caution">
    <text evidence="8">The sequence shown here is derived from an EMBL/GenBank/DDBJ whole genome shotgun (WGS) entry which is preliminary data.</text>
</comment>
<dbReference type="InterPro" id="IPR004372">
    <property type="entry name" value="Ac/propionate_kinase"/>
</dbReference>
<comment type="cofactor">
    <cofactor evidence="6">
        <name>Mg(2+)</name>
        <dbReference type="ChEBI" id="CHEBI:18420"/>
    </cofactor>
    <cofactor evidence="6">
        <name>Mn(2+)</name>
        <dbReference type="ChEBI" id="CHEBI:29035"/>
    </cofactor>
    <text evidence="6">Mg(2+). Can also accept Mn(2+).</text>
</comment>
<dbReference type="PRINTS" id="PR00471">
    <property type="entry name" value="ACETATEKNASE"/>
</dbReference>
<evidence type="ECO:0000256" key="6">
    <source>
        <dbReference type="HAMAP-Rule" id="MF_00020"/>
    </source>
</evidence>
<dbReference type="SUPFAM" id="SSF53067">
    <property type="entry name" value="Actin-like ATPase domain"/>
    <property type="match status" value="2"/>
</dbReference>
<dbReference type="OrthoDB" id="9802453at2"/>
<dbReference type="RefSeq" id="WP_054702692.1">
    <property type="nucleotide sequence ID" value="NZ_AZEE01000002.1"/>
</dbReference>
<dbReference type="PROSITE" id="PS01075">
    <property type="entry name" value="ACETATE_KINASE_1"/>
    <property type="match status" value="1"/>
</dbReference>
<dbReference type="EC" id="2.7.2.1" evidence="6"/>
<dbReference type="PANTHER" id="PTHR21060:SF15">
    <property type="entry name" value="ACETATE KINASE-RELATED"/>
    <property type="match status" value="1"/>
</dbReference>
<evidence type="ECO:0000256" key="1">
    <source>
        <dbReference type="ARBA" id="ARBA00008748"/>
    </source>
</evidence>
<evidence type="ECO:0000256" key="4">
    <source>
        <dbReference type="ARBA" id="ARBA00022777"/>
    </source>
</evidence>
<sequence length="400" mass="43192">MTKILLINAGSSSLKWQLVTMPKERVIASGQVERLNLPGTIVKVAVNGKKTKEVVETLDEITAIDRVLKRLVTVGGVKTLDEVQAVGHRVVAGGTVFKEAIKLTPSRINQLQGLSELAPLHNPLEVRCIELLAQRLPGVPQYAVFDSSYFHGLPEKTAIYGIPYEWTKKYQIRRYGEHGISHQFLAARAAEQLDRPLSELNLITMHLGSGASITAVKQGQPFDTSMGMTPVTGVMMGTRSGDVDPSLVPYLMKRLSLETPEVVIQELNASSGLLGVSGVSSDMRDLHTAAKDNRRAQLALEMFVNQVVKLVGAYYTEIGGADALVFAGGIGEKDADIRAAIIDRLAVLGIQLDPELNTIGAEGPLQAKASSTAILLIPTNEELAMARDVWGLVSDEVVVK</sequence>
<feature type="binding site" evidence="6">
    <location>
        <position position="89"/>
    </location>
    <ligand>
        <name>substrate</name>
    </ligand>
</feature>
<accession>A0A0R1M4I3</accession>
<dbReference type="CDD" id="cd24010">
    <property type="entry name" value="ASKHA_NBD_AcK_PK"/>
    <property type="match status" value="1"/>
</dbReference>
<comment type="similarity">
    <text evidence="1 6 7">Belongs to the acetokinase family.</text>
</comment>
<comment type="subcellular location">
    <subcellularLocation>
        <location evidence="6">Cytoplasm</location>
    </subcellularLocation>
</comment>
<dbReference type="Proteomes" id="UP000051160">
    <property type="component" value="Unassembled WGS sequence"/>
</dbReference>
<dbReference type="GO" id="GO:0000287">
    <property type="term" value="F:magnesium ion binding"/>
    <property type="evidence" value="ECO:0007669"/>
    <property type="project" value="UniProtKB-UniRule"/>
</dbReference>
<keyword evidence="6" id="KW-0479">Metal-binding</keyword>
<dbReference type="PIRSF" id="PIRSF000722">
    <property type="entry name" value="Acetate_prop_kin"/>
    <property type="match status" value="1"/>
</dbReference>
<dbReference type="HAMAP" id="MF_00020">
    <property type="entry name" value="Acetate_kinase"/>
    <property type="match status" value="1"/>
</dbReference>
<evidence type="ECO:0000313" key="9">
    <source>
        <dbReference type="Proteomes" id="UP000051160"/>
    </source>
</evidence>
<comment type="catalytic activity">
    <reaction evidence="6">
        <text>acetate + ATP = acetyl phosphate + ADP</text>
        <dbReference type="Rhea" id="RHEA:11352"/>
        <dbReference type="ChEBI" id="CHEBI:22191"/>
        <dbReference type="ChEBI" id="CHEBI:30089"/>
        <dbReference type="ChEBI" id="CHEBI:30616"/>
        <dbReference type="ChEBI" id="CHEBI:456216"/>
        <dbReference type="EC" id="2.7.2.1"/>
    </reaction>
</comment>
<dbReference type="PATRIC" id="fig|1423776.4.peg.2221"/>
<organism evidence="8 9">
    <name type="scientific">Secundilactobacillus odoratitofui DSM 19909 = JCM 15043</name>
    <dbReference type="NCBI Taxonomy" id="1423776"/>
    <lineage>
        <taxon>Bacteria</taxon>
        <taxon>Bacillati</taxon>
        <taxon>Bacillota</taxon>
        <taxon>Bacilli</taxon>
        <taxon>Lactobacillales</taxon>
        <taxon>Lactobacillaceae</taxon>
        <taxon>Secundilactobacillus</taxon>
    </lineage>
</organism>
<feature type="binding site" evidence="6">
    <location>
        <begin position="282"/>
        <end position="284"/>
    </location>
    <ligand>
        <name>ATP</name>
        <dbReference type="ChEBI" id="CHEBI:30616"/>
    </ligand>
</feature>
<keyword evidence="6" id="KW-0963">Cytoplasm</keyword>
<keyword evidence="6" id="KW-0460">Magnesium</keyword>
<dbReference type="GO" id="GO:0005524">
    <property type="term" value="F:ATP binding"/>
    <property type="evidence" value="ECO:0007669"/>
    <property type="project" value="UniProtKB-KW"/>
</dbReference>
<dbReference type="GO" id="GO:0006083">
    <property type="term" value="P:acetate metabolic process"/>
    <property type="evidence" value="ECO:0007669"/>
    <property type="project" value="TreeGrafter"/>
</dbReference>
<dbReference type="GO" id="GO:0008776">
    <property type="term" value="F:acetate kinase activity"/>
    <property type="evidence" value="ECO:0007669"/>
    <property type="project" value="UniProtKB-UniRule"/>
</dbReference>
<comment type="caution">
    <text evidence="6">Lacks conserved residue(s) required for the propagation of feature annotation.</text>
</comment>
<keyword evidence="2 6" id="KW-0808">Transferase</keyword>
<dbReference type="InterPro" id="IPR000890">
    <property type="entry name" value="Aliphatic_acid_kin_short-chain"/>
</dbReference>
<dbReference type="PANTHER" id="PTHR21060">
    <property type="entry name" value="ACETATE KINASE"/>
    <property type="match status" value="1"/>
</dbReference>
<evidence type="ECO:0000256" key="3">
    <source>
        <dbReference type="ARBA" id="ARBA00022741"/>
    </source>
</evidence>
<feature type="site" description="Transition state stabilizer" evidence="6">
    <location>
        <position position="178"/>
    </location>
</feature>
<gene>
    <name evidence="6" type="primary">ackA</name>
    <name evidence="8" type="ORF">FD04_GL002194</name>
</gene>
<dbReference type="GO" id="GO:0005737">
    <property type="term" value="C:cytoplasm"/>
    <property type="evidence" value="ECO:0007669"/>
    <property type="project" value="UniProtKB-SubCell"/>
</dbReference>
<keyword evidence="3 6" id="KW-0547">Nucleotide-binding</keyword>
<keyword evidence="9" id="KW-1185">Reference proteome</keyword>
<proteinExistence type="inferred from homology"/>
<feature type="binding site" evidence="6">
    <location>
        <begin position="206"/>
        <end position="210"/>
    </location>
    <ligand>
        <name>ATP</name>
        <dbReference type="ChEBI" id="CHEBI:30616"/>
    </ligand>
</feature>
<comment type="pathway">
    <text evidence="6">Metabolic intermediate biosynthesis; acetyl-CoA biosynthesis; acetyl-CoA from acetate: step 1/2.</text>
</comment>
<evidence type="ECO:0000256" key="2">
    <source>
        <dbReference type="ARBA" id="ARBA00022679"/>
    </source>
</evidence>
<dbReference type="STRING" id="1423776.FD04_GL002194"/>
<evidence type="ECO:0000256" key="5">
    <source>
        <dbReference type="ARBA" id="ARBA00022840"/>
    </source>
</evidence>